<dbReference type="Gene3D" id="3.20.20.70">
    <property type="entry name" value="Aldolase class I"/>
    <property type="match status" value="1"/>
</dbReference>
<evidence type="ECO:0000256" key="1">
    <source>
        <dbReference type="ARBA" id="ARBA00022630"/>
    </source>
</evidence>
<dbReference type="EMBL" id="JAUEPO010000001">
    <property type="protein sequence ID" value="KAK3335113.1"/>
    <property type="molecule type" value="Genomic_DNA"/>
</dbReference>
<keyword evidence="2" id="KW-0288">FMN</keyword>
<name>A0AAE0J1C3_9PEZI</name>
<reference evidence="4" key="2">
    <citation type="submission" date="2023-06" db="EMBL/GenBank/DDBJ databases">
        <authorList>
            <consortium name="Lawrence Berkeley National Laboratory"/>
            <person name="Haridas S."/>
            <person name="Hensen N."/>
            <person name="Bonometti L."/>
            <person name="Westerberg I."/>
            <person name="Brannstrom I.O."/>
            <person name="Guillou S."/>
            <person name="Cros-Aarteil S."/>
            <person name="Calhoun S."/>
            <person name="Kuo A."/>
            <person name="Mondo S."/>
            <person name="Pangilinan J."/>
            <person name="Riley R."/>
            <person name="Labutti K."/>
            <person name="Andreopoulos B."/>
            <person name="Lipzen A."/>
            <person name="Chen C."/>
            <person name="Yanf M."/>
            <person name="Daum C."/>
            <person name="Ng V."/>
            <person name="Clum A."/>
            <person name="Steindorff A."/>
            <person name="Ohm R."/>
            <person name="Martin F."/>
            <person name="Silar P."/>
            <person name="Natvig D."/>
            <person name="Lalanne C."/>
            <person name="Gautier V."/>
            <person name="Ament-Velasquez S.L."/>
            <person name="Kruys A."/>
            <person name="Hutchinson M.I."/>
            <person name="Powell A.J."/>
            <person name="Barry K."/>
            <person name="Miller A.N."/>
            <person name="Grigoriev I.V."/>
            <person name="Debuchy R."/>
            <person name="Gladieux P."/>
            <person name="Thoren M.H."/>
            <person name="Johannesson H."/>
        </authorList>
    </citation>
    <scope>NUCLEOTIDE SEQUENCE</scope>
    <source>
        <strain evidence="4">SMH4131-1</strain>
    </source>
</reference>
<organism evidence="4 5">
    <name type="scientific">Cercophora scortea</name>
    <dbReference type="NCBI Taxonomy" id="314031"/>
    <lineage>
        <taxon>Eukaryota</taxon>
        <taxon>Fungi</taxon>
        <taxon>Dikarya</taxon>
        <taxon>Ascomycota</taxon>
        <taxon>Pezizomycotina</taxon>
        <taxon>Sordariomycetes</taxon>
        <taxon>Sordariomycetidae</taxon>
        <taxon>Sordariales</taxon>
        <taxon>Lasiosphaeriaceae</taxon>
        <taxon>Cercophora</taxon>
    </lineage>
</organism>
<sequence>MGMRRKSSLTWYFQRWKTRKNDDGVGIGSHEHMIPRPLARAFSRHSPKMDFPIHSLSHKHRLAATYPWTSSPLIISAPMRVMSGPDLAVSVSLSGGIGFIGPGLTPESTSLDLAAAKSVLPPDHNPETLLPIGVGFQLWNGSLSHASSALSTHRPCAAWLFAPSTQGGQSEVDQWTTTLRAASPQTQIWLQVGTVSAALAAARSATPPDVLVIQGCEAGGHGQVNLHGSGAGFITLLPEIADALRSSNIPLFAAGGISDGRGAVAALGVGAAGVVMGTRFLASKQARICKGYQDEVVRASEGSTSTVRTQLYNHLRGTFGWPEEYSPRTVVNRSWREEREGVPFDELKRKHDELVAQADGNEAWGPEGRTATYAGAGVGLVREVRDAGDIVREVREQACTIVKMLGQLADPS</sequence>
<dbReference type="SUPFAM" id="SSF51412">
    <property type="entry name" value="Inosine monophosphate dehydrogenase (IMPDH)"/>
    <property type="match status" value="1"/>
</dbReference>
<dbReference type="PANTHER" id="PTHR32332">
    <property type="entry name" value="2-NITROPROPANE DIOXYGENASE"/>
    <property type="match status" value="1"/>
</dbReference>
<dbReference type="AlphaFoldDB" id="A0AAE0J1C3"/>
<dbReference type="Proteomes" id="UP001286456">
    <property type="component" value="Unassembled WGS sequence"/>
</dbReference>
<accession>A0AAE0J1C3</accession>
<gene>
    <name evidence="4" type="ORF">B0T19DRAFT_340</name>
</gene>
<evidence type="ECO:0008006" key="6">
    <source>
        <dbReference type="Google" id="ProtNLM"/>
    </source>
</evidence>
<keyword evidence="1" id="KW-0285">Flavoprotein</keyword>
<evidence type="ECO:0000313" key="4">
    <source>
        <dbReference type="EMBL" id="KAK3335113.1"/>
    </source>
</evidence>
<proteinExistence type="predicted"/>
<evidence type="ECO:0000256" key="3">
    <source>
        <dbReference type="ARBA" id="ARBA00023002"/>
    </source>
</evidence>
<evidence type="ECO:0000256" key="2">
    <source>
        <dbReference type="ARBA" id="ARBA00022643"/>
    </source>
</evidence>
<keyword evidence="5" id="KW-1185">Reference proteome</keyword>
<evidence type="ECO:0000313" key="5">
    <source>
        <dbReference type="Proteomes" id="UP001286456"/>
    </source>
</evidence>
<dbReference type="CDD" id="cd04730">
    <property type="entry name" value="NPD_like"/>
    <property type="match status" value="1"/>
</dbReference>
<keyword evidence="3" id="KW-0560">Oxidoreductase</keyword>
<dbReference type="InterPro" id="IPR013785">
    <property type="entry name" value="Aldolase_TIM"/>
</dbReference>
<dbReference type="PANTHER" id="PTHR32332:SF34">
    <property type="entry name" value="2-NITROPROPANE DIOXYGENASE FAMILY, PUTATIVE-RELATED"/>
    <property type="match status" value="1"/>
</dbReference>
<comment type="caution">
    <text evidence="4">The sequence shown here is derived from an EMBL/GenBank/DDBJ whole genome shotgun (WGS) entry which is preliminary data.</text>
</comment>
<dbReference type="Pfam" id="PF03060">
    <property type="entry name" value="NMO"/>
    <property type="match status" value="1"/>
</dbReference>
<dbReference type="GO" id="GO:0018580">
    <property type="term" value="F:nitronate monooxygenase activity"/>
    <property type="evidence" value="ECO:0007669"/>
    <property type="project" value="InterPro"/>
</dbReference>
<reference evidence="4" key="1">
    <citation type="journal article" date="2023" name="Mol. Phylogenet. Evol.">
        <title>Genome-scale phylogeny and comparative genomics of the fungal order Sordariales.</title>
        <authorList>
            <person name="Hensen N."/>
            <person name="Bonometti L."/>
            <person name="Westerberg I."/>
            <person name="Brannstrom I.O."/>
            <person name="Guillou S."/>
            <person name="Cros-Aarteil S."/>
            <person name="Calhoun S."/>
            <person name="Haridas S."/>
            <person name="Kuo A."/>
            <person name="Mondo S."/>
            <person name="Pangilinan J."/>
            <person name="Riley R."/>
            <person name="LaButti K."/>
            <person name="Andreopoulos B."/>
            <person name="Lipzen A."/>
            <person name="Chen C."/>
            <person name="Yan M."/>
            <person name="Daum C."/>
            <person name="Ng V."/>
            <person name="Clum A."/>
            <person name="Steindorff A."/>
            <person name="Ohm R.A."/>
            <person name="Martin F."/>
            <person name="Silar P."/>
            <person name="Natvig D.O."/>
            <person name="Lalanne C."/>
            <person name="Gautier V."/>
            <person name="Ament-Velasquez S.L."/>
            <person name="Kruys A."/>
            <person name="Hutchinson M.I."/>
            <person name="Powell A.J."/>
            <person name="Barry K."/>
            <person name="Miller A.N."/>
            <person name="Grigoriev I.V."/>
            <person name="Debuchy R."/>
            <person name="Gladieux P."/>
            <person name="Hiltunen Thoren M."/>
            <person name="Johannesson H."/>
        </authorList>
    </citation>
    <scope>NUCLEOTIDE SEQUENCE</scope>
    <source>
        <strain evidence="4">SMH4131-1</strain>
    </source>
</reference>
<protein>
    <recommendedName>
        <fullName evidence="6">Nitronate monooxygenase domain-containing protein</fullName>
    </recommendedName>
</protein>
<dbReference type="InterPro" id="IPR004136">
    <property type="entry name" value="NMO"/>
</dbReference>